<organism evidence="2">
    <name type="scientific">Solanum lycopersicum</name>
    <name type="common">Tomato</name>
    <name type="synonym">Lycopersicon esculentum</name>
    <dbReference type="NCBI Taxonomy" id="4081"/>
    <lineage>
        <taxon>Eukaryota</taxon>
        <taxon>Viridiplantae</taxon>
        <taxon>Streptophyta</taxon>
        <taxon>Embryophyta</taxon>
        <taxon>Tracheophyta</taxon>
        <taxon>Spermatophyta</taxon>
        <taxon>Magnoliopsida</taxon>
        <taxon>eudicotyledons</taxon>
        <taxon>Gunneridae</taxon>
        <taxon>Pentapetalae</taxon>
        <taxon>asterids</taxon>
        <taxon>lamiids</taxon>
        <taxon>Solanales</taxon>
        <taxon>Solanaceae</taxon>
        <taxon>Solanoideae</taxon>
        <taxon>Solaneae</taxon>
        <taxon>Solanum</taxon>
        <taxon>Solanum subgen. Lycopersicon</taxon>
    </lineage>
</organism>
<feature type="signal peptide" evidence="1">
    <location>
        <begin position="1"/>
        <end position="17"/>
    </location>
</feature>
<reference evidence="2" key="1">
    <citation type="journal article" date="2012" name="Nature">
        <title>The tomato genome sequence provides insights into fleshy fruit evolution.</title>
        <authorList>
            <consortium name="Tomato Genome Consortium"/>
        </authorList>
    </citation>
    <scope>NUCLEOTIDE SEQUENCE [LARGE SCALE GENOMIC DNA]</scope>
    <source>
        <strain evidence="2">cv. Heinz 1706</strain>
    </source>
</reference>
<evidence type="ECO:0000256" key="1">
    <source>
        <dbReference type="SAM" id="SignalP"/>
    </source>
</evidence>
<dbReference type="Gramene" id="Solyc11g005715.1.1">
    <property type="protein sequence ID" value="Solyc11g005715.1.1"/>
    <property type="gene ID" value="Solyc11g005715.1"/>
</dbReference>
<accession>A0A3Q7IQ18</accession>
<protein>
    <submittedName>
        <fullName evidence="2">Uncharacterized protein</fullName>
    </submittedName>
</protein>
<keyword evidence="1" id="KW-0732">Signal</keyword>
<sequence>MGMLWFFLYINSPFAVCKLIDHFERWHSIHNHRQDGETCWDYSVVLEELKGVKLGPKTRELACGI</sequence>
<feature type="chain" id="PRO_5018622213" evidence="1">
    <location>
        <begin position="18"/>
        <end position="65"/>
    </location>
</feature>
<dbReference type="AlphaFoldDB" id="A0A3Q7IQ18"/>
<reference evidence="2" key="2">
    <citation type="submission" date="2019-01" db="UniProtKB">
        <authorList>
            <consortium name="EnsemblPlants"/>
        </authorList>
    </citation>
    <scope>IDENTIFICATION</scope>
    <source>
        <strain evidence="2">cv. Heinz 1706</strain>
    </source>
</reference>
<proteinExistence type="predicted"/>
<name>A0A3Q7IQ18_SOLLC</name>
<dbReference type="EnsemblPlants" id="Solyc11g005715.1.1">
    <property type="protein sequence ID" value="Solyc11g005715.1.1"/>
    <property type="gene ID" value="Solyc11g005715.1"/>
</dbReference>
<dbReference type="Proteomes" id="UP000004994">
    <property type="component" value="Chromosome 11"/>
</dbReference>
<dbReference type="InParanoid" id="A0A3Q7IQ18"/>
<evidence type="ECO:0000313" key="3">
    <source>
        <dbReference type="Proteomes" id="UP000004994"/>
    </source>
</evidence>
<keyword evidence="3" id="KW-1185">Reference proteome</keyword>
<evidence type="ECO:0000313" key="2">
    <source>
        <dbReference type="EnsemblPlants" id="Solyc11g005715.1.1"/>
    </source>
</evidence>